<comment type="caution">
    <text evidence="5">The sequence shown here is derived from an EMBL/GenBank/DDBJ whole genome shotgun (WGS) entry which is preliminary data.</text>
</comment>
<dbReference type="InterPro" id="IPR027417">
    <property type="entry name" value="P-loop_NTPase"/>
</dbReference>
<keyword evidence="3" id="KW-0067">ATP-binding</keyword>
<dbReference type="Pfam" id="PF00004">
    <property type="entry name" value="AAA"/>
    <property type="match status" value="1"/>
</dbReference>
<comment type="similarity">
    <text evidence="1">Belongs to the AAA ATPase family.</text>
</comment>
<accession>A0ABP8ZC81</accession>
<organism evidence="5 6">
    <name type="scientific">Nocardioides endophyticus</name>
    <dbReference type="NCBI Taxonomy" id="1353775"/>
    <lineage>
        <taxon>Bacteria</taxon>
        <taxon>Bacillati</taxon>
        <taxon>Actinomycetota</taxon>
        <taxon>Actinomycetes</taxon>
        <taxon>Propionibacteriales</taxon>
        <taxon>Nocardioidaceae</taxon>
        <taxon>Nocardioides</taxon>
    </lineage>
</organism>
<keyword evidence="6" id="KW-1185">Reference proteome</keyword>
<evidence type="ECO:0000256" key="1">
    <source>
        <dbReference type="ARBA" id="ARBA00006914"/>
    </source>
</evidence>
<dbReference type="PANTHER" id="PTHR23073">
    <property type="entry name" value="26S PROTEASOME REGULATORY SUBUNIT"/>
    <property type="match status" value="1"/>
</dbReference>
<reference evidence="6" key="1">
    <citation type="journal article" date="2019" name="Int. J. Syst. Evol. Microbiol.">
        <title>The Global Catalogue of Microorganisms (GCM) 10K type strain sequencing project: providing services to taxonomists for standard genome sequencing and annotation.</title>
        <authorList>
            <consortium name="The Broad Institute Genomics Platform"/>
            <consortium name="The Broad Institute Genome Sequencing Center for Infectious Disease"/>
            <person name="Wu L."/>
            <person name="Ma J."/>
        </authorList>
    </citation>
    <scope>NUCLEOTIDE SEQUENCE [LARGE SCALE GENOMIC DNA]</scope>
    <source>
        <strain evidence="6">JCM 18532</strain>
    </source>
</reference>
<dbReference type="EMBL" id="BAABKN010000027">
    <property type="protein sequence ID" value="GAA4752406.1"/>
    <property type="molecule type" value="Genomic_DNA"/>
</dbReference>
<sequence>MVFHTEQAAPVDDSRPELSDLGRYGRMLVRRFVSKARAAEQPSFRGLIAEHLASDPDGLPVVEEHWPAYEHVNVQRAVDAWLAAPGREHRIIGVTDFRHRGPLGLADLLGQSPIEQMHGPRPGNVSRASQPIGPGGETIDCVRAAVFLVEQGEDRLAFLYRGADPESDMRGVSVEVVATRPELAADVTATMRRLALELNVYRGQVVSFGHSMFGERSSLLRFHDRPHLSAEDLILPPDTFADVRRQVVGVARNSERLRAAGQHLKRGLLLYGPPGVGKTHTVRYLVGELVGTTIVELTGETLGAIRDACSIARSLQPSMIVVEDVDLIAQERDHYGGETPLLFTLLNEMDGLAEDADVVFLLTTNRADLLEPALASRPGRVDQAVHIDLPDRDARRRLVELYSGRLEVDLSGLDGILDRTDGVTASFLKELLRRAAVVTADREDTPDAADTLTVTAEDLEVALDDLLDTRNQMTRAVLGFREE</sequence>
<keyword evidence="2" id="KW-0547">Nucleotide-binding</keyword>
<name>A0ABP8ZC81_9ACTN</name>
<dbReference type="Gene3D" id="3.40.50.300">
    <property type="entry name" value="P-loop containing nucleotide triphosphate hydrolases"/>
    <property type="match status" value="1"/>
</dbReference>
<feature type="domain" description="AAA+ ATPase" evidence="4">
    <location>
        <begin position="264"/>
        <end position="391"/>
    </location>
</feature>
<evidence type="ECO:0000313" key="6">
    <source>
        <dbReference type="Proteomes" id="UP001499882"/>
    </source>
</evidence>
<gene>
    <name evidence="5" type="ORF">GCM10023350_42100</name>
</gene>
<dbReference type="InterPro" id="IPR050221">
    <property type="entry name" value="26S_Proteasome_ATPase"/>
</dbReference>
<dbReference type="Gene3D" id="1.10.8.60">
    <property type="match status" value="1"/>
</dbReference>
<proteinExistence type="inferred from homology"/>
<evidence type="ECO:0000256" key="2">
    <source>
        <dbReference type="ARBA" id="ARBA00022741"/>
    </source>
</evidence>
<evidence type="ECO:0000313" key="5">
    <source>
        <dbReference type="EMBL" id="GAA4752406.1"/>
    </source>
</evidence>
<evidence type="ECO:0000256" key="3">
    <source>
        <dbReference type="ARBA" id="ARBA00022840"/>
    </source>
</evidence>
<evidence type="ECO:0000259" key="4">
    <source>
        <dbReference type="SMART" id="SM00382"/>
    </source>
</evidence>
<dbReference type="CDD" id="cd19481">
    <property type="entry name" value="RecA-like_protease"/>
    <property type="match status" value="1"/>
</dbReference>
<dbReference type="SUPFAM" id="SSF52540">
    <property type="entry name" value="P-loop containing nucleoside triphosphate hydrolases"/>
    <property type="match status" value="1"/>
</dbReference>
<dbReference type="InterPro" id="IPR003959">
    <property type="entry name" value="ATPase_AAA_core"/>
</dbReference>
<dbReference type="InterPro" id="IPR003593">
    <property type="entry name" value="AAA+_ATPase"/>
</dbReference>
<dbReference type="SMART" id="SM00382">
    <property type="entry name" value="AAA"/>
    <property type="match status" value="1"/>
</dbReference>
<dbReference type="Proteomes" id="UP001499882">
    <property type="component" value="Unassembled WGS sequence"/>
</dbReference>
<protein>
    <submittedName>
        <fullName evidence="5">AAA family ATPase</fullName>
    </submittedName>
</protein>